<dbReference type="GO" id="GO:0009055">
    <property type="term" value="F:electron transfer activity"/>
    <property type="evidence" value="ECO:0007669"/>
    <property type="project" value="InterPro"/>
</dbReference>
<evidence type="ECO:0000313" key="7">
    <source>
        <dbReference type="EMBL" id="SMF97104.1"/>
    </source>
</evidence>
<evidence type="ECO:0000313" key="8">
    <source>
        <dbReference type="Proteomes" id="UP000192923"/>
    </source>
</evidence>
<feature type="transmembrane region" description="Helical" evidence="5">
    <location>
        <begin position="284"/>
        <end position="303"/>
    </location>
</feature>
<feature type="transmembrane region" description="Helical" evidence="5">
    <location>
        <begin position="182"/>
        <end position="205"/>
    </location>
</feature>
<keyword evidence="3 4" id="KW-0408">Iron</keyword>
<feature type="transmembrane region" description="Helical" evidence="5">
    <location>
        <begin position="256"/>
        <end position="277"/>
    </location>
</feature>
<evidence type="ECO:0000256" key="3">
    <source>
        <dbReference type="ARBA" id="ARBA00023004"/>
    </source>
</evidence>
<feature type="transmembrane region" description="Helical" evidence="5">
    <location>
        <begin position="138"/>
        <end position="162"/>
    </location>
</feature>
<feature type="transmembrane region" description="Helical" evidence="5">
    <location>
        <begin position="66"/>
        <end position="84"/>
    </location>
</feature>
<dbReference type="GO" id="GO:0046872">
    <property type="term" value="F:metal ion binding"/>
    <property type="evidence" value="ECO:0007669"/>
    <property type="project" value="UniProtKB-KW"/>
</dbReference>
<dbReference type="RefSeq" id="WP_085215924.1">
    <property type="nucleotide sequence ID" value="NZ_FXAM01000001.1"/>
</dbReference>
<feature type="transmembrane region" description="Helical" evidence="5">
    <location>
        <begin position="225"/>
        <end position="244"/>
    </location>
</feature>
<dbReference type="GO" id="GO:0020037">
    <property type="term" value="F:heme binding"/>
    <property type="evidence" value="ECO:0007669"/>
    <property type="project" value="InterPro"/>
</dbReference>
<feature type="domain" description="Cytochrome c" evidence="6">
    <location>
        <begin position="367"/>
        <end position="444"/>
    </location>
</feature>
<dbReference type="AlphaFoldDB" id="A0A1Y6DA91"/>
<name>A0A1Y6DA91_9GAMM</name>
<sequence>MEMLGLYPTWYEPTLGSGWVLGVIAVIHVLASHTSVGAALVTTWLATVAVRRDRPELLEYVRRYGVFLLVFSYVLGSITGPGIWFSATVASPRGLGALIHTYVWYWATEWVFFVVEVVGIYLMVYLAGRVDRQSYLRIAWIFGLASWATLLVIVGILSFMLWPGQPAWFETGSSLDGFYGPYTFAQIASRTCFMLMAAALAGGLIASRIEDTAFRAEMIGKLSRLGIPAAVLGSVCFQWGLATLPESAHVLLKTRLPGYFVPTMWAILVAIVAYFACLLARPDWLRPSLAAGMMAGLLVFGIWPEERARESMRKPYVAGQFVYANQIVARAVPGLGVASELPRLQARGLLALHPFVPEPLRTVTPGNPLEAGQALALAYCSNCHGLGDSGPRPLAAMFGGVRDAGRIEDFLKGALATGNMINMPRIPLTAPEARALALFLAGLPVWQALNP</sequence>
<gene>
    <name evidence="7" type="ORF">SAMN02949497_4523</name>
</gene>
<dbReference type="Gene3D" id="1.10.760.10">
    <property type="entry name" value="Cytochrome c-like domain"/>
    <property type="match status" value="1"/>
</dbReference>
<dbReference type="SUPFAM" id="SSF46626">
    <property type="entry name" value="Cytochrome c"/>
    <property type="match status" value="1"/>
</dbReference>
<evidence type="ECO:0000256" key="2">
    <source>
        <dbReference type="ARBA" id="ARBA00022723"/>
    </source>
</evidence>
<feature type="transmembrane region" description="Helical" evidence="5">
    <location>
        <begin position="20"/>
        <end position="45"/>
    </location>
</feature>
<organism evidence="7 8">
    <name type="scientific">Methylomagnum ishizawai</name>
    <dbReference type="NCBI Taxonomy" id="1760988"/>
    <lineage>
        <taxon>Bacteria</taxon>
        <taxon>Pseudomonadati</taxon>
        <taxon>Pseudomonadota</taxon>
        <taxon>Gammaproteobacteria</taxon>
        <taxon>Methylococcales</taxon>
        <taxon>Methylococcaceae</taxon>
        <taxon>Methylomagnum</taxon>
    </lineage>
</organism>
<accession>A0A1Y6DA91</accession>
<evidence type="ECO:0000256" key="5">
    <source>
        <dbReference type="SAM" id="Phobius"/>
    </source>
</evidence>
<dbReference type="STRING" id="1760988.SAMN02949497_4523"/>
<keyword evidence="5" id="KW-0472">Membrane</keyword>
<keyword evidence="2 4" id="KW-0479">Metal-binding</keyword>
<dbReference type="EMBL" id="FXAM01000001">
    <property type="protein sequence ID" value="SMF97104.1"/>
    <property type="molecule type" value="Genomic_DNA"/>
</dbReference>
<dbReference type="InterPro" id="IPR009056">
    <property type="entry name" value="Cyt_c-like_dom"/>
</dbReference>
<proteinExistence type="predicted"/>
<evidence type="ECO:0000256" key="1">
    <source>
        <dbReference type="ARBA" id="ARBA00022617"/>
    </source>
</evidence>
<keyword evidence="5" id="KW-1133">Transmembrane helix</keyword>
<dbReference type="PROSITE" id="PS51007">
    <property type="entry name" value="CYTC"/>
    <property type="match status" value="1"/>
</dbReference>
<dbReference type="Proteomes" id="UP000192923">
    <property type="component" value="Unassembled WGS sequence"/>
</dbReference>
<dbReference type="InterPro" id="IPR036909">
    <property type="entry name" value="Cyt_c-like_dom_sf"/>
</dbReference>
<keyword evidence="5" id="KW-0812">Transmembrane</keyword>
<evidence type="ECO:0000256" key="4">
    <source>
        <dbReference type="PROSITE-ProRule" id="PRU00433"/>
    </source>
</evidence>
<dbReference type="OrthoDB" id="9795893at2"/>
<evidence type="ECO:0000259" key="6">
    <source>
        <dbReference type="PROSITE" id="PS51007"/>
    </source>
</evidence>
<feature type="transmembrane region" description="Helical" evidence="5">
    <location>
        <begin position="104"/>
        <end position="126"/>
    </location>
</feature>
<reference evidence="7 8" key="1">
    <citation type="submission" date="2016-12" db="EMBL/GenBank/DDBJ databases">
        <authorList>
            <person name="Song W.-J."/>
            <person name="Kurnit D.M."/>
        </authorList>
    </citation>
    <scope>NUCLEOTIDE SEQUENCE [LARGE SCALE GENOMIC DNA]</scope>
    <source>
        <strain evidence="7 8">175</strain>
    </source>
</reference>
<keyword evidence="1 4" id="KW-0349">Heme</keyword>
<protein>
    <recommendedName>
        <fullName evidence="6">Cytochrome c domain-containing protein</fullName>
    </recommendedName>
</protein>
<keyword evidence="8" id="KW-1185">Reference proteome</keyword>